<keyword evidence="2" id="KW-0472">Membrane</keyword>
<feature type="chain" id="PRO_5003712545" evidence="3">
    <location>
        <begin position="18"/>
        <end position="640"/>
    </location>
</feature>
<dbReference type="GeneID" id="7823838"/>
<organism evidence="4 5">
    <name type="scientific">Tetrahymena thermophila (strain SB210)</name>
    <dbReference type="NCBI Taxonomy" id="312017"/>
    <lineage>
        <taxon>Eukaryota</taxon>
        <taxon>Sar</taxon>
        <taxon>Alveolata</taxon>
        <taxon>Ciliophora</taxon>
        <taxon>Intramacronucleata</taxon>
        <taxon>Oligohymenophorea</taxon>
        <taxon>Hymenostomatida</taxon>
        <taxon>Tetrahymenina</taxon>
        <taxon>Tetrahymenidae</taxon>
        <taxon>Tetrahymena</taxon>
    </lineage>
</organism>
<evidence type="ECO:0000256" key="2">
    <source>
        <dbReference type="SAM" id="Phobius"/>
    </source>
</evidence>
<keyword evidence="3" id="KW-0732">Signal</keyword>
<feature type="transmembrane region" description="Helical" evidence="2">
    <location>
        <begin position="60"/>
        <end position="76"/>
    </location>
</feature>
<feature type="coiled-coil region" evidence="1">
    <location>
        <begin position="387"/>
        <end position="421"/>
    </location>
</feature>
<feature type="signal peptide" evidence="3">
    <location>
        <begin position="1"/>
        <end position="17"/>
    </location>
</feature>
<evidence type="ECO:0000256" key="3">
    <source>
        <dbReference type="SAM" id="SignalP"/>
    </source>
</evidence>
<keyword evidence="5" id="KW-1185">Reference proteome</keyword>
<dbReference type="InParanoid" id="I7MKF2"/>
<feature type="transmembrane region" description="Helical" evidence="2">
    <location>
        <begin position="82"/>
        <end position="103"/>
    </location>
</feature>
<feature type="transmembrane region" description="Helical" evidence="2">
    <location>
        <begin position="30"/>
        <end position="48"/>
    </location>
</feature>
<name>I7MKF2_TETTS</name>
<feature type="transmembrane region" description="Helical" evidence="2">
    <location>
        <begin position="110"/>
        <end position="130"/>
    </location>
</feature>
<dbReference type="RefSeq" id="XP_001018562.1">
    <property type="nucleotide sequence ID" value="XM_001018562.1"/>
</dbReference>
<keyword evidence="1" id="KW-0175">Coiled coil</keyword>
<evidence type="ECO:0000256" key="1">
    <source>
        <dbReference type="SAM" id="Coils"/>
    </source>
</evidence>
<dbReference type="KEGG" id="tet:TTHERM_00285480"/>
<dbReference type="Proteomes" id="UP000009168">
    <property type="component" value="Unassembled WGS sequence"/>
</dbReference>
<sequence>MLHLIVLLLCHLSYIQLGKLDSTIPQPKPHLTLTCFIKLLAYIPFNVGLQLTYFQNVTKLIRDLLLFCYIIGQYYTFDYDIIYRLLGFEFFVIFALPLILEGWIANSPNFILYLLKFYSMYFPLFINQFLLHEDRMIQTIFFFAIIEVPSMAHKRQDRDLPEIKMNSYIFKLVQLPKKQIAILHCTKKQRNGTNQIQLAIACFGNSNQQNTEQEQNIVDSANVNQKKVLNDFENAVQLKIIKSIDVCANTSELNYIEKNHILVISSCSDLKIYNAQNLQLLRVVSFPRSLKRLSFINYDRYYSFLKKINTNETIVSINDSVFNTIASQHIIQYDVQPEIIKFIKYYSSCCNAEKYVYMCVPSDRLNYLIIVDVKEDYKKMSLSSNDQKNIQDKTNQEHNNIQQIEQENVQSLINLKEQQREDEEFYKNGEFQDEVIEEDYSDFTNYWENSIEIDKNIINNQSKIFNHIENRKNKQQNQKILNQTEDVNLYEYIQKNQGFNYNKSDQEKGINEYVIDCSAIKDILVHEQLLVISCSENIVFFDLNLRRIVKKISTLNFDTRVHWIRITPQYTYYLISNEIRAWIAKQSNKLNDFSIIQHFNFYDIQYILENKSKNSLYVIYNNTLYKQKIAVIDLSLYSSS</sequence>
<keyword evidence="2" id="KW-1133">Transmembrane helix</keyword>
<reference evidence="5" key="1">
    <citation type="journal article" date="2006" name="PLoS Biol.">
        <title>Macronuclear genome sequence of the ciliate Tetrahymena thermophila, a model eukaryote.</title>
        <authorList>
            <person name="Eisen J.A."/>
            <person name="Coyne R.S."/>
            <person name="Wu M."/>
            <person name="Wu D."/>
            <person name="Thiagarajan M."/>
            <person name="Wortman J.R."/>
            <person name="Badger J.H."/>
            <person name="Ren Q."/>
            <person name="Amedeo P."/>
            <person name="Jones K.M."/>
            <person name="Tallon L.J."/>
            <person name="Delcher A.L."/>
            <person name="Salzberg S.L."/>
            <person name="Silva J.C."/>
            <person name="Haas B.J."/>
            <person name="Majoros W.H."/>
            <person name="Farzad M."/>
            <person name="Carlton J.M."/>
            <person name="Smith R.K. Jr."/>
            <person name="Garg J."/>
            <person name="Pearlman R.E."/>
            <person name="Karrer K.M."/>
            <person name="Sun L."/>
            <person name="Manning G."/>
            <person name="Elde N.C."/>
            <person name="Turkewitz A.P."/>
            <person name="Asai D.J."/>
            <person name="Wilkes D.E."/>
            <person name="Wang Y."/>
            <person name="Cai H."/>
            <person name="Collins K."/>
            <person name="Stewart B.A."/>
            <person name="Lee S.R."/>
            <person name="Wilamowska K."/>
            <person name="Weinberg Z."/>
            <person name="Ruzzo W.L."/>
            <person name="Wloga D."/>
            <person name="Gaertig J."/>
            <person name="Frankel J."/>
            <person name="Tsao C.-C."/>
            <person name="Gorovsky M.A."/>
            <person name="Keeling P.J."/>
            <person name="Waller R.F."/>
            <person name="Patron N.J."/>
            <person name="Cherry J.M."/>
            <person name="Stover N.A."/>
            <person name="Krieger C.J."/>
            <person name="del Toro C."/>
            <person name="Ryder H.F."/>
            <person name="Williamson S.C."/>
            <person name="Barbeau R.A."/>
            <person name="Hamilton E.P."/>
            <person name="Orias E."/>
        </authorList>
    </citation>
    <scope>NUCLEOTIDE SEQUENCE [LARGE SCALE GENOMIC DNA]</scope>
    <source>
        <strain evidence="5">SB210</strain>
    </source>
</reference>
<accession>I7MKF2</accession>
<evidence type="ECO:0000313" key="5">
    <source>
        <dbReference type="Proteomes" id="UP000009168"/>
    </source>
</evidence>
<evidence type="ECO:0000313" key="4">
    <source>
        <dbReference type="EMBL" id="EAR98317.1"/>
    </source>
</evidence>
<keyword evidence="2 4" id="KW-0812">Transmembrane</keyword>
<dbReference type="HOGENOM" id="CLU_427971_0_0_1"/>
<dbReference type="AlphaFoldDB" id="I7MKF2"/>
<proteinExistence type="predicted"/>
<protein>
    <submittedName>
        <fullName evidence="4">Transmembrane protein, putative</fullName>
    </submittedName>
</protein>
<dbReference type="EMBL" id="GG662651">
    <property type="protein sequence ID" value="EAR98317.1"/>
    <property type="molecule type" value="Genomic_DNA"/>
</dbReference>
<gene>
    <name evidence="4" type="ORF">TTHERM_00285480</name>
</gene>